<protein>
    <submittedName>
        <fullName evidence="3">Histone-fold</fullName>
    </submittedName>
</protein>
<feature type="compositionally biased region" description="Basic residues" evidence="1">
    <location>
        <begin position="229"/>
        <end position="245"/>
    </location>
</feature>
<evidence type="ECO:0000256" key="1">
    <source>
        <dbReference type="SAM" id="MobiDB-lite"/>
    </source>
</evidence>
<feature type="region of interest" description="Disordered" evidence="1">
    <location>
        <begin position="226"/>
        <end position="296"/>
    </location>
</feature>
<organism evidence="2 3">
    <name type="scientific">Caenorhabditis tropicalis</name>
    <dbReference type="NCBI Taxonomy" id="1561998"/>
    <lineage>
        <taxon>Eukaryota</taxon>
        <taxon>Metazoa</taxon>
        <taxon>Ecdysozoa</taxon>
        <taxon>Nematoda</taxon>
        <taxon>Chromadorea</taxon>
        <taxon>Rhabditida</taxon>
        <taxon>Rhabditina</taxon>
        <taxon>Rhabditomorpha</taxon>
        <taxon>Rhabditoidea</taxon>
        <taxon>Rhabditidae</taxon>
        <taxon>Peloderinae</taxon>
        <taxon>Caenorhabditis</taxon>
    </lineage>
</organism>
<dbReference type="AlphaFoldDB" id="A0A1I7UV57"/>
<feature type="region of interest" description="Disordered" evidence="1">
    <location>
        <begin position="133"/>
        <end position="170"/>
    </location>
</feature>
<proteinExistence type="predicted"/>
<reference evidence="3" key="1">
    <citation type="submission" date="2016-11" db="UniProtKB">
        <authorList>
            <consortium name="WormBaseParasite"/>
        </authorList>
    </citation>
    <scope>IDENTIFICATION</scope>
</reference>
<accession>A0A1I7UV57</accession>
<dbReference type="Proteomes" id="UP000095282">
    <property type="component" value="Unplaced"/>
</dbReference>
<evidence type="ECO:0000313" key="2">
    <source>
        <dbReference type="Proteomes" id="UP000095282"/>
    </source>
</evidence>
<feature type="region of interest" description="Disordered" evidence="1">
    <location>
        <begin position="55"/>
        <end position="90"/>
    </location>
</feature>
<keyword evidence="2" id="KW-1185">Reference proteome</keyword>
<feature type="compositionally biased region" description="Low complexity" evidence="1">
    <location>
        <begin position="65"/>
        <end position="82"/>
    </location>
</feature>
<sequence length="296" mass="34562">MDRMRLHRQRQRGPEELLRRFPAYQRRIARRQAAMLAVQDDDMEIQELLGQNPVPLQEAPRQDGAPQLAPNNQNQALQIPPLGQGPEPQRGPLAIYEPVVQDGRQRVDLPLIIAPINEPPPIEAFRRVRPNLGLPIHGAPRRPQEERLRPQEPPRGVQQEAPRPPVGPQNQNQLREFLQELLGPDPNNQQVPDRNGQAFFLERIRVIVERTALRVFEEQLQRFQEHVQHRLRRPARRVQRPQRPRQRSEPPMGRPEPQQEAQWPLARGPRRPRRPQRHDPIGVPGRIRPAQEDRRD</sequence>
<evidence type="ECO:0000313" key="3">
    <source>
        <dbReference type="WBParaSite" id="Csp11.Scaffold630.g19659.t1"/>
    </source>
</evidence>
<name>A0A1I7UV57_9PELO</name>
<feature type="compositionally biased region" description="Basic and acidic residues" evidence="1">
    <location>
        <begin position="142"/>
        <end position="152"/>
    </location>
</feature>
<dbReference type="WBParaSite" id="Csp11.Scaffold630.g19659.t1">
    <property type="protein sequence ID" value="Csp11.Scaffold630.g19659.t1"/>
    <property type="gene ID" value="Csp11.Scaffold630.g19659"/>
</dbReference>